<dbReference type="PANTHER" id="PTHR32322:SF2">
    <property type="entry name" value="EAMA DOMAIN-CONTAINING PROTEIN"/>
    <property type="match status" value="1"/>
</dbReference>
<dbReference type="Proteomes" id="UP000070299">
    <property type="component" value="Unassembled WGS sequence"/>
</dbReference>
<evidence type="ECO:0000256" key="3">
    <source>
        <dbReference type="ARBA" id="ARBA00022692"/>
    </source>
</evidence>
<feature type="transmembrane region" description="Helical" evidence="6">
    <location>
        <begin position="7"/>
        <end position="28"/>
    </location>
</feature>
<feature type="domain" description="EamA" evidence="7">
    <location>
        <begin position="5"/>
        <end position="135"/>
    </location>
</feature>
<name>A0A148KN40_9ALTE</name>
<comment type="subcellular location">
    <subcellularLocation>
        <location evidence="1">Membrane</location>
        <topology evidence="1">Multi-pass membrane protein</topology>
    </subcellularLocation>
</comment>
<feature type="transmembrane region" description="Helical" evidence="6">
    <location>
        <begin position="118"/>
        <end position="136"/>
    </location>
</feature>
<feature type="transmembrane region" description="Helical" evidence="6">
    <location>
        <begin position="213"/>
        <end position="236"/>
    </location>
</feature>
<dbReference type="RefSeq" id="WP_068379035.1">
    <property type="nucleotide sequence ID" value="NZ_LSNE01000009.1"/>
</dbReference>
<feature type="transmembrane region" description="Helical" evidence="6">
    <location>
        <begin position="63"/>
        <end position="81"/>
    </location>
</feature>
<dbReference type="PANTHER" id="PTHR32322">
    <property type="entry name" value="INNER MEMBRANE TRANSPORTER"/>
    <property type="match status" value="1"/>
</dbReference>
<feature type="transmembrane region" description="Helical" evidence="6">
    <location>
        <begin position="243"/>
        <end position="262"/>
    </location>
</feature>
<protein>
    <recommendedName>
        <fullName evidence="7">EamA domain-containing protein</fullName>
    </recommendedName>
</protein>
<keyword evidence="5 6" id="KW-0472">Membrane</keyword>
<feature type="transmembrane region" description="Helical" evidence="6">
    <location>
        <begin position="87"/>
        <end position="106"/>
    </location>
</feature>
<feature type="transmembrane region" description="Helical" evidence="6">
    <location>
        <begin position="34"/>
        <end position="51"/>
    </location>
</feature>
<dbReference type="InterPro" id="IPR050638">
    <property type="entry name" value="AA-Vitamin_Transporters"/>
</dbReference>
<sequence>MRSTILYVMTVLIWGSTWLAIEFQLGVVAPEVSLVYRFSIAAFLMWGYCLWRKLPLKFSAKDHRFFVVLAVCNFGFNYLLLYWAQAYLTSAMTSIAFSMLLIMNIINNRLFFGKSIAPRMFVGAALGLAGIVALFWQDIRTFDLSSTAMLGLGLSLAGTMVASFGNMTSVRNSKNNVGVLQGNAWGMLYSAFFLAIYVVLNGGSFTFDFAAPYVLSLLYLSVFGTVLAFAFYFILIKDIGPELASYTVVLFPVVAVALSIWFEGFELQPSSMLGFILVLSGNVIVLTPFRKIKALLLPNKAVQPVV</sequence>
<gene>
    <name evidence="8" type="ORF">AX660_19300</name>
</gene>
<evidence type="ECO:0000256" key="1">
    <source>
        <dbReference type="ARBA" id="ARBA00004141"/>
    </source>
</evidence>
<accession>A0A148KN40</accession>
<dbReference type="Pfam" id="PF00892">
    <property type="entry name" value="EamA"/>
    <property type="match status" value="2"/>
</dbReference>
<reference evidence="9" key="1">
    <citation type="submission" date="2016-02" db="EMBL/GenBank/DDBJ databases">
        <authorList>
            <person name="Schultz-Johansen M."/>
            <person name="Glaring M.A."/>
            <person name="Bech P.K."/>
            <person name="Stougaard P."/>
        </authorList>
    </citation>
    <scope>NUCLEOTIDE SEQUENCE [LARGE SCALE GENOMIC DNA]</scope>
    <source>
        <strain evidence="9">S66</strain>
    </source>
</reference>
<evidence type="ECO:0000256" key="5">
    <source>
        <dbReference type="ARBA" id="ARBA00023136"/>
    </source>
</evidence>
<dbReference type="AlphaFoldDB" id="A0A148KN40"/>
<comment type="caution">
    <text evidence="8">The sequence shown here is derived from an EMBL/GenBank/DDBJ whole genome shotgun (WGS) entry which is preliminary data.</text>
</comment>
<feature type="domain" description="EamA" evidence="7">
    <location>
        <begin position="151"/>
        <end position="286"/>
    </location>
</feature>
<dbReference type="InterPro" id="IPR037185">
    <property type="entry name" value="EmrE-like"/>
</dbReference>
<comment type="similarity">
    <text evidence="2">Belongs to the EamA transporter family.</text>
</comment>
<organism evidence="8 9">
    <name type="scientific">Paraglaciecola hydrolytica</name>
    <dbReference type="NCBI Taxonomy" id="1799789"/>
    <lineage>
        <taxon>Bacteria</taxon>
        <taxon>Pseudomonadati</taxon>
        <taxon>Pseudomonadota</taxon>
        <taxon>Gammaproteobacteria</taxon>
        <taxon>Alteromonadales</taxon>
        <taxon>Alteromonadaceae</taxon>
        <taxon>Paraglaciecola</taxon>
    </lineage>
</organism>
<dbReference type="OrthoDB" id="2352272at2"/>
<dbReference type="STRING" id="1799789.AX660_19300"/>
<keyword evidence="9" id="KW-1185">Reference proteome</keyword>
<evidence type="ECO:0000259" key="7">
    <source>
        <dbReference type="Pfam" id="PF00892"/>
    </source>
</evidence>
<dbReference type="EMBL" id="LSNE01000009">
    <property type="protein sequence ID" value="KXI27701.1"/>
    <property type="molecule type" value="Genomic_DNA"/>
</dbReference>
<feature type="transmembrane region" description="Helical" evidence="6">
    <location>
        <begin position="188"/>
        <end position="207"/>
    </location>
</feature>
<dbReference type="GO" id="GO:0016020">
    <property type="term" value="C:membrane"/>
    <property type="evidence" value="ECO:0007669"/>
    <property type="project" value="UniProtKB-SubCell"/>
</dbReference>
<keyword evidence="3 6" id="KW-0812">Transmembrane</keyword>
<feature type="transmembrane region" description="Helical" evidence="6">
    <location>
        <begin position="268"/>
        <end position="289"/>
    </location>
</feature>
<evidence type="ECO:0000256" key="6">
    <source>
        <dbReference type="SAM" id="Phobius"/>
    </source>
</evidence>
<proteinExistence type="inferred from homology"/>
<evidence type="ECO:0000256" key="2">
    <source>
        <dbReference type="ARBA" id="ARBA00007362"/>
    </source>
</evidence>
<evidence type="ECO:0000313" key="9">
    <source>
        <dbReference type="Proteomes" id="UP000070299"/>
    </source>
</evidence>
<feature type="transmembrane region" description="Helical" evidence="6">
    <location>
        <begin position="148"/>
        <end position="167"/>
    </location>
</feature>
<evidence type="ECO:0000313" key="8">
    <source>
        <dbReference type="EMBL" id="KXI27701.1"/>
    </source>
</evidence>
<dbReference type="SUPFAM" id="SSF103481">
    <property type="entry name" value="Multidrug resistance efflux transporter EmrE"/>
    <property type="match status" value="2"/>
</dbReference>
<evidence type="ECO:0000256" key="4">
    <source>
        <dbReference type="ARBA" id="ARBA00022989"/>
    </source>
</evidence>
<dbReference type="InterPro" id="IPR000620">
    <property type="entry name" value="EamA_dom"/>
</dbReference>
<keyword evidence="4 6" id="KW-1133">Transmembrane helix</keyword>